<dbReference type="RefSeq" id="WP_092980173.1">
    <property type="nucleotide sequence ID" value="NZ_FOYQ01000001.1"/>
</dbReference>
<dbReference type="OrthoDB" id="9768133at2"/>
<reference evidence="3 4" key="1">
    <citation type="submission" date="2016-10" db="EMBL/GenBank/DDBJ databases">
        <authorList>
            <person name="de Groot N.N."/>
        </authorList>
    </citation>
    <scope>NUCLEOTIDE SEQUENCE [LARGE SCALE GENOMIC DNA]</scope>
    <source>
        <strain evidence="3 4">DSM 21019</strain>
    </source>
</reference>
<dbReference type="STRING" id="400055.SAMN04490243_0342"/>
<keyword evidence="3" id="KW-0670">Pyruvate</keyword>
<comment type="function">
    <text evidence="1">Forms oxaloacetate, a four-carbon dicarboxylic acid source for the tricarboxylic acid cycle.</text>
</comment>
<dbReference type="Pfam" id="PF00311">
    <property type="entry name" value="PEPcase"/>
    <property type="match status" value="2"/>
</dbReference>
<proteinExistence type="predicted"/>
<dbReference type="InterPro" id="IPR021135">
    <property type="entry name" value="PEP_COase"/>
</dbReference>
<gene>
    <name evidence="3" type="ORF">SAMN04490243_0342</name>
</gene>
<evidence type="ECO:0000256" key="2">
    <source>
        <dbReference type="ARBA" id="ARBA00022419"/>
    </source>
</evidence>
<sequence>MSQTERLKEFKRSVRNKFNVYNSLFLNLPYAEGENVGILIPLLYQQCVRGLDSGKNPQEILDEFFTNFTTVNSHRDRIDLMFRIVQYVERQVVLYDAVEDAAFPKLHEHTESLSIRDYFQLAKKNRRWDKVSKKLDTFSARIVLTAHPTQFYTPAVLDIIADLRNLILEDKIDEIDVTIQQLGLTSLINRKKPTPLDEAKNIIYTLRHVYYQAVGDLYAYIKGSVGNPNYNNPDIIKIGFWPGGDRDGNPYVTAGITRDVADELRTTLMKCYYNDLKALGKKISFPGVQEKIWELRGLLYTAMFDKSQILSYESIMAALMEIREILVEDYFSLYLKDFDQFIDKVRVFRTHFAALDIRQDHRKHKAIVETILINAGVIKQSLEELSEAELVRWLLEETPEVTPDLFEDTVLRETVANIYQLEDIQKSNGEEGCNRYIISNSEDIFAVLFVFGLFRWCGWDKKEITFDIVPLFETMKGMEAAEGVMQTLFDLPQYREHLTQRGEEHTIMLGFSDGTKDGGYLKANWSILKTKETLSKVCKRNKIKAIFFDGRGGPPARGGGKTHRFYAAQTRDIANHEIQLTIQGQTITSTYGSRELFMHNSEQLLTAGLSNTIFGKENTITTEQRALIEELSELSFAKYDALKQHPKFLPYLEHRSTLQYYSNANIGSRPGKRGNKAKLEFSDLRAISFVGSWSQLKQNVPGYFGIGTALQTLKDAGRLRELKKLYKEVPFFQALMLNSMMSLKKCYFELTRYMEEDEEFGDFWKILHREYELSKKMLLQISGAKVLMENETVSRESIRIRESIVLPLLVIQQYALQRVAAKDEESQLYRKIVTRSLYGNINASRNSA</sequence>
<dbReference type="InterPro" id="IPR015813">
    <property type="entry name" value="Pyrv/PenolPyrv_kinase-like_dom"/>
</dbReference>
<dbReference type="PANTHER" id="PTHR30523:SF6">
    <property type="entry name" value="PHOSPHOENOLPYRUVATE CARBOXYLASE"/>
    <property type="match status" value="1"/>
</dbReference>
<dbReference type="GO" id="GO:0015977">
    <property type="term" value="P:carbon fixation"/>
    <property type="evidence" value="ECO:0007669"/>
    <property type="project" value="InterPro"/>
</dbReference>
<organism evidence="3 4">
    <name type="scientific">Robiginitalea myxolifaciens</name>
    <dbReference type="NCBI Taxonomy" id="400055"/>
    <lineage>
        <taxon>Bacteria</taxon>
        <taxon>Pseudomonadati</taxon>
        <taxon>Bacteroidota</taxon>
        <taxon>Flavobacteriia</taxon>
        <taxon>Flavobacteriales</taxon>
        <taxon>Flavobacteriaceae</taxon>
        <taxon>Robiginitalea</taxon>
    </lineage>
</organism>
<dbReference type="EMBL" id="FOYQ01000001">
    <property type="protein sequence ID" value="SFR31737.1"/>
    <property type="molecule type" value="Genomic_DNA"/>
</dbReference>
<keyword evidence="4" id="KW-1185">Reference proteome</keyword>
<evidence type="ECO:0000256" key="1">
    <source>
        <dbReference type="ARBA" id="ARBA00003670"/>
    </source>
</evidence>
<dbReference type="AlphaFoldDB" id="A0A1I6FPL8"/>
<dbReference type="GO" id="GO:0006099">
    <property type="term" value="P:tricarboxylic acid cycle"/>
    <property type="evidence" value="ECO:0007669"/>
    <property type="project" value="InterPro"/>
</dbReference>
<protein>
    <recommendedName>
        <fullName evidence="2">Phosphoenolpyruvate carboxylase</fullName>
    </recommendedName>
</protein>
<evidence type="ECO:0000313" key="3">
    <source>
        <dbReference type="EMBL" id="SFR31737.1"/>
    </source>
</evidence>
<dbReference type="PRINTS" id="PR00150">
    <property type="entry name" value="PEPCARBXLASE"/>
</dbReference>
<dbReference type="GO" id="GO:0008964">
    <property type="term" value="F:phosphoenolpyruvate carboxylase activity"/>
    <property type="evidence" value="ECO:0007669"/>
    <property type="project" value="InterPro"/>
</dbReference>
<dbReference type="Proteomes" id="UP000199534">
    <property type="component" value="Unassembled WGS sequence"/>
</dbReference>
<accession>A0A1I6FPL8</accession>
<name>A0A1I6FPL8_9FLAO</name>
<evidence type="ECO:0000313" key="4">
    <source>
        <dbReference type="Proteomes" id="UP000199534"/>
    </source>
</evidence>
<dbReference type="PANTHER" id="PTHR30523">
    <property type="entry name" value="PHOSPHOENOLPYRUVATE CARBOXYLASE"/>
    <property type="match status" value="1"/>
</dbReference>
<dbReference type="SUPFAM" id="SSF51621">
    <property type="entry name" value="Phosphoenolpyruvate/pyruvate domain"/>
    <property type="match status" value="1"/>
</dbReference>
<dbReference type="GO" id="GO:0005829">
    <property type="term" value="C:cytosol"/>
    <property type="evidence" value="ECO:0007669"/>
    <property type="project" value="TreeGrafter"/>
</dbReference>